<feature type="transmembrane region" description="Helical" evidence="7">
    <location>
        <begin position="53"/>
        <end position="73"/>
    </location>
</feature>
<evidence type="ECO:0000256" key="7">
    <source>
        <dbReference type="RuleBase" id="RU362048"/>
    </source>
</evidence>
<dbReference type="PANTHER" id="PTHR33508">
    <property type="entry name" value="UPF0056 MEMBRANE PROTEIN YHCE"/>
    <property type="match status" value="1"/>
</dbReference>
<comment type="subcellular location">
    <subcellularLocation>
        <location evidence="1 7">Cell membrane</location>
        <topology evidence="1 7">Multi-pass membrane protein</topology>
    </subcellularLocation>
</comment>
<dbReference type="EMBL" id="JBHSMT010000008">
    <property type="protein sequence ID" value="MFC5472914.1"/>
    <property type="molecule type" value="Genomic_DNA"/>
</dbReference>
<feature type="transmembrane region" description="Helical" evidence="7">
    <location>
        <begin position="12"/>
        <end position="32"/>
    </location>
</feature>
<evidence type="ECO:0000256" key="3">
    <source>
        <dbReference type="ARBA" id="ARBA00022475"/>
    </source>
</evidence>
<reference evidence="9" key="1">
    <citation type="journal article" date="2019" name="Int. J. Syst. Evol. Microbiol.">
        <title>The Global Catalogue of Microorganisms (GCM) 10K type strain sequencing project: providing services to taxonomists for standard genome sequencing and annotation.</title>
        <authorList>
            <consortium name="The Broad Institute Genomics Platform"/>
            <consortium name="The Broad Institute Genome Sequencing Center for Infectious Disease"/>
            <person name="Wu L."/>
            <person name="Ma J."/>
        </authorList>
    </citation>
    <scope>NUCLEOTIDE SEQUENCE [LARGE SCALE GENOMIC DNA]</scope>
    <source>
        <strain evidence="9">JCM 17066</strain>
    </source>
</reference>
<feature type="transmembrane region" description="Helical" evidence="7">
    <location>
        <begin position="125"/>
        <end position="147"/>
    </location>
</feature>
<evidence type="ECO:0000256" key="5">
    <source>
        <dbReference type="ARBA" id="ARBA00022989"/>
    </source>
</evidence>
<proteinExistence type="inferred from homology"/>
<feature type="transmembrane region" description="Helical" evidence="7">
    <location>
        <begin position="153"/>
        <end position="174"/>
    </location>
</feature>
<dbReference type="RefSeq" id="WP_378994839.1">
    <property type="nucleotide sequence ID" value="NZ_JBHSMT010000008.1"/>
</dbReference>
<keyword evidence="3" id="KW-1003">Cell membrane</keyword>
<accession>A0ABW0M540</accession>
<dbReference type="PANTHER" id="PTHR33508:SF1">
    <property type="entry name" value="UPF0056 MEMBRANE PROTEIN YHCE"/>
    <property type="match status" value="1"/>
</dbReference>
<dbReference type="Pfam" id="PF01914">
    <property type="entry name" value="MarC"/>
    <property type="match status" value="1"/>
</dbReference>
<evidence type="ECO:0000313" key="9">
    <source>
        <dbReference type="Proteomes" id="UP001596045"/>
    </source>
</evidence>
<evidence type="ECO:0000256" key="4">
    <source>
        <dbReference type="ARBA" id="ARBA00022692"/>
    </source>
</evidence>
<dbReference type="Proteomes" id="UP001596045">
    <property type="component" value="Unassembled WGS sequence"/>
</dbReference>
<keyword evidence="6 7" id="KW-0472">Membrane</keyword>
<dbReference type="NCBIfam" id="TIGR00427">
    <property type="entry name" value="NAAT family transporter"/>
    <property type="match status" value="1"/>
</dbReference>
<evidence type="ECO:0000256" key="1">
    <source>
        <dbReference type="ARBA" id="ARBA00004651"/>
    </source>
</evidence>
<keyword evidence="9" id="KW-1185">Reference proteome</keyword>
<name>A0ABW0M540_9BURK</name>
<sequence>MEFHLLSFMKTVLFVLAALLPIMNPPGIAPIFHSLTISASDATRNSLARRVAINAFILLMAGMFIGTHVLAFFGLSLPVVKVAGGLLVVATAWKMLNTDEMPKMEAVPDSLWTHELASKKAFYPLAFPLTVGPGSISIAITLGAGVHAPNTNVPLPLTMIAAIVGLALAAFAVYLSNRFAGLLIRLLGDTGTTVMLRMTSFILLCIGVQILWDGVSGLLLLSQAQAH</sequence>
<gene>
    <name evidence="8" type="ORF">ACFPM8_02990</name>
</gene>
<comment type="caution">
    <text evidence="8">The sequence shown here is derived from an EMBL/GenBank/DDBJ whole genome shotgun (WGS) entry which is preliminary data.</text>
</comment>
<evidence type="ECO:0000256" key="6">
    <source>
        <dbReference type="ARBA" id="ARBA00023136"/>
    </source>
</evidence>
<keyword evidence="4 7" id="KW-0812">Transmembrane</keyword>
<feature type="transmembrane region" description="Helical" evidence="7">
    <location>
        <begin position="194"/>
        <end position="212"/>
    </location>
</feature>
<evidence type="ECO:0000313" key="8">
    <source>
        <dbReference type="EMBL" id="MFC5472914.1"/>
    </source>
</evidence>
<evidence type="ECO:0000256" key="2">
    <source>
        <dbReference type="ARBA" id="ARBA00009784"/>
    </source>
</evidence>
<comment type="similarity">
    <text evidence="2 7">Belongs to the UPF0056 (MarC) family.</text>
</comment>
<organism evidence="8 9">
    <name type="scientific">Paraherbaspirillum soli</name>
    <dbReference type="NCBI Taxonomy" id="631222"/>
    <lineage>
        <taxon>Bacteria</taxon>
        <taxon>Pseudomonadati</taxon>
        <taxon>Pseudomonadota</taxon>
        <taxon>Betaproteobacteria</taxon>
        <taxon>Burkholderiales</taxon>
        <taxon>Oxalobacteraceae</taxon>
        <taxon>Paraherbaspirillum</taxon>
    </lineage>
</organism>
<keyword evidence="5 7" id="KW-1133">Transmembrane helix</keyword>
<dbReference type="InterPro" id="IPR002771">
    <property type="entry name" value="Multi_antbiot-R_MarC"/>
</dbReference>
<protein>
    <recommendedName>
        <fullName evidence="7">UPF0056 membrane protein</fullName>
    </recommendedName>
</protein>
<feature type="transmembrane region" description="Helical" evidence="7">
    <location>
        <begin position="79"/>
        <end position="96"/>
    </location>
</feature>